<reference evidence="29 30" key="1">
    <citation type="submission" date="2019-06" db="EMBL/GenBank/DDBJ databases">
        <title>Wine fermentation using esterase from Monascus purpureus.</title>
        <authorList>
            <person name="Geng C."/>
            <person name="Zhang Y."/>
        </authorList>
    </citation>
    <scope>NUCLEOTIDE SEQUENCE [LARGE SCALE GENOMIC DNA]</scope>
    <source>
        <strain evidence="29">HQ1</strain>
    </source>
</reference>
<dbReference type="GO" id="GO:0008398">
    <property type="term" value="F:sterol 14-demethylase activity"/>
    <property type="evidence" value="ECO:0007669"/>
    <property type="project" value="UniProtKB-EC"/>
</dbReference>
<evidence type="ECO:0000256" key="8">
    <source>
        <dbReference type="ARBA" id="ARBA00023002"/>
    </source>
</evidence>
<evidence type="ECO:0000256" key="15">
    <source>
        <dbReference type="ARBA" id="ARBA00047670"/>
    </source>
</evidence>
<dbReference type="GO" id="GO:0032259">
    <property type="term" value="P:methylation"/>
    <property type="evidence" value="ECO:0007669"/>
    <property type="project" value="UniProtKB-KW"/>
</dbReference>
<keyword evidence="8 26" id="KW-0560">Oxidoreductase</keyword>
<evidence type="ECO:0000256" key="13">
    <source>
        <dbReference type="ARBA" id="ARBA00047379"/>
    </source>
</evidence>
<dbReference type="PANTHER" id="PTHR24304:SF2">
    <property type="entry name" value="24-HYDROXYCHOLESTEROL 7-ALPHA-HYDROXYLASE"/>
    <property type="match status" value="1"/>
</dbReference>
<evidence type="ECO:0000256" key="7">
    <source>
        <dbReference type="ARBA" id="ARBA00022989"/>
    </source>
</evidence>
<comment type="caution">
    <text evidence="29">The sequence shown here is derived from an EMBL/GenBank/DDBJ whole genome shotgun (WGS) entry which is preliminary data.</text>
</comment>
<name>A0A507R3P1_MONPU</name>
<comment type="catalytic activity">
    <reaction evidence="16">
        <text>a 14alpha-methyl steroid + 3 reduced [NADPH--hemoprotein reductase] + 3 O2 = a Delta(14) steroid + formate + 3 oxidized [NADPH--hemoprotein reductase] + 4 H2O + 4 H(+)</text>
        <dbReference type="Rhea" id="RHEA:54028"/>
        <dbReference type="Rhea" id="RHEA-COMP:11964"/>
        <dbReference type="Rhea" id="RHEA-COMP:11965"/>
        <dbReference type="ChEBI" id="CHEBI:15377"/>
        <dbReference type="ChEBI" id="CHEBI:15378"/>
        <dbReference type="ChEBI" id="CHEBI:15379"/>
        <dbReference type="ChEBI" id="CHEBI:15740"/>
        <dbReference type="ChEBI" id="CHEBI:57618"/>
        <dbReference type="ChEBI" id="CHEBI:58210"/>
        <dbReference type="ChEBI" id="CHEBI:138029"/>
        <dbReference type="ChEBI" id="CHEBI:138031"/>
        <dbReference type="EC" id="1.14.14.154"/>
    </reaction>
    <physiologicalReaction direction="left-to-right" evidence="16">
        <dbReference type="Rhea" id="RHEA:54029"/>
    </physiologicalReaction>
</comment>
<gene>
    <name evidence="29" type="primary">ERG11</name>
    <name evidence="29" type="ORF">MPDQ_002061</name>
</gene>
<dbReference type="FunFam" id="1.10.630.10:FF:000033">
    <property type="entry name" value="14-alpha sterol demethylase"/>
    <property type="match status" value="1"/>
</dbReference>
<evidence type="ECO:0000256" key="11">
    <source>
        <dbReference type="ARBA" id="ARBA00023136"/>
    </source>
</evidence>
<dbReference type="Proteomes" id="UP000319663">
    <property type="component" value="Unassembled WGS sequence"/>
</dbReference>
<comment type="cofactor">
    <cofactor evidence="1 25">
        <name>heme</name>
        <dbReference type="ChEBI" id="CHEBI:30413"/>
    </cofactor>
</comment>
<evidence type="ECO:0000256" key="16">
    <source>
        <dbReference type="ARBA" id="ARBA00047702"/>
    </source>
</evidence>
<evidence type="ECO:0000256" key="6">
    <source>
        <dbReference type="ARBA" id="ARBA00022723"/>
    </source>
</evidence>
<feature type="transmembrane region" description="Helical" evidence="28">
    <location>
        <begin position="20"/>
        <end position="38"/>
    </location>
</feature>
<evidence type="ECO:0000256" key="1">
    <source>
        <dbReference type="ARBA" id="ARBA00001971"/>
    </source>
</evidence>
<evidence type="ECO:0000256" key="18">
    <source>
        <dbReference type="ARBA" id="ARBA00048866"/>
    </source>
</evidence>
<dbReference type="STRING" id="5098.A0A507R3P1"/>
<sequence length="522" mass="58159">MGNSMTSELAFAFASLSPTTVAAGFAAFLVLSVLFNVLKQILFKDPKRPPVVFHWFPFVGSTVTYGRQPLKFLQDCKEKYGDVFTFILLGKPTTVCLGAHGNNFVLNGKQLDLAAEDVYSPLTTPVFGSDVVRLLGSDFVVSEQFVKVGLTPDAMRSFGRLIALETQEFIASHHDLQGSGGILDVPTAMAELTLYTASRSLQGKEVRNQLDSTFADLFHDLDMGFTPINFMFPWAPLPRNRARDRAHNRMAQIYLDIIRKRRQAGPESKDSDDMIWNFMSCKYKDGRPIPDKEIAHMMIALLMGGHHSSAATISYALLQLASHPAIVEDLYQEQQRVLGPSLELTYDGLRDLTLNQFVIKETLRLHNPIHSILRQVKRPVVMEGTPYVIPPSHVVLASPASSAIDPAYFPNPLSWDPHRWESKAAQHEIGEDDDDEDAKGNKIGKGANSPYLPFSGGRHRCIGERFAYLQLGVILAIFVQNFKLRNLPGVQGAPETDYSSLFSRPLAPAKVVWERRDRSKTA</sequence>
<comment type="catalytic activity">
    <reaction evidence="20">
        <text>a 14alpha-formyl steroid + reduced [NADPH--hemoprotein reductase] + O2 = a Delta(14) steroid + formate + oxidized [NADPH--hemoprotein reductase] + H2O + 2 H(+)</text>
        <dbReference type="Rhea" id="RHEA:68068"/>
        <dbReference type="Rhea" id="RHEA-COMP:11964"/>
        <dbReference type="Rhea" id="RHEA-COMP:11965"/>
        <dbReference type="ChEBI" id="CHEBI:15377"/>
        <dbReference type="ChEBI" id="CHEBI:15378"/>
        <dbReference type="ChEBI" id="CHEBI:15379"/>
        <dbReference type="ChEBI" id="CHEBI:15740"/>
        <dbReference type="ChEBI" id="CHEBI:57618"/>
        <dbReference type="ChEBI" id="CHEBI:58210"/>
        <dbReference type="ChEBI" id="CHEBI:138031"/>
        <dbReference type="ChEBI" id="CHEBI:176902"/>
    </reaction>
    <physiologicalReaction direction="left-to-right" evidence="20">
        <dbReference type="Rhea" id="RHEA:68069"/>
    </physiologicalReaction>
</comment>
<comment type="catalytic activity">
    <reaction evidence="24">
        <text>eburicol + 3 reduced [NADPH--hemoprotein reductase] + 3 O2 = 14-demethyleburicol + formate + 3 oxidized [NADPH--hemoprotein reductase] + 4 H2O + 4 H(+)</text>
        <dbReference type="Rhea" id="RHEA:75439"/>
        <dbReference type="Rhea" id="RHEA-COMP:11964"/>
        <dbReference type="Rhea" id="RHEA-COMP:11965"/>
        <dbReference type="ChEBI" id="CHEBI:15377"/>
        <dbReference type="ChEBI" id="CHEBI:15378"/>
        <dbReference type="ChEBI" id="CHEBI:15379"/>
        <dbReference type="ChEBI" id="CHEBI:15740"/>
        <dbReference type="ChEBI" id="CHEBI:57618"/>
        <dbReference type="ChEBI" id="CHEBI:58210"/>
        <dbReference type="ChEBI" id="CHEBI:70315"/>
        <dbReference type="ChEBI" id="CHEBI:194330"/>
    </reaction>
    <physiologicalReaction direction="left-to-right" evidence="24">
        <dbReference type="Rhea" id="RHEA:75440"/>
    </physiologicalReaction>
</comment>
<evidence type="ECO:0000256" key="28">
    <source>
        <dbReference type="SAM" id="Phobius"/>
    </source>
</evidence>
<dbReference type="EMBL" id="VIFY01000016">
    <property type="protein sequence ID" value="TQB75761.1"/>
    <property type="molecule type" value="Genomic_DNA"/>
</dbReference>
<keyword evidence="5 28" id="KW-0812">Transmembrane</keyword>
<comment type="catalytic activity">
    <reaction evidence="14">
        <text>a 14alpha-hydroxymethyl steroid + reduced [NADPH--hemoprotein reductase] + O2 = a 14alpha-formyl steroid + oxidized [NADPH--hemoprotein reductase] + 2 H2O + H(+)</text>
        <dbReference type="Rhea" id="RHEA:68064"/>
        <dbReference type="Rhea" id="RHEA-COMP:11964"/>
        <dbReference type="Rhea" id="RHEA-COMP:11965"/>
        <dbReference type="ChEBI" id="CHEBI:15377"/>
        <dbReference type="ChEBI" id="CHEBI:15378"/>
        <dbReference type="ChEBI" id="CHEBI:15379"/>
        <dbReference type="ChEBI" id="CHEBI:57618"/>
        <dbReference type="ChEBI" id="CHEBI:58210"/>
        <dbReference type="ChEBI" id="CHEBI:176901"/>
        <dbReference type="ChEBI" id="CHEBI:176902"/>
    </reaction>
    <physiologicalReaction direction="left-to-right" evidence="14">
        <dbReference type="Rhea" id="RHEA:68065"/>
    </physiologicalReaction>
</comment>
<dbReference type="InterPro" id="IPR001128">
    <property type="entry name" value="Cyt_P450"/>
</dbReference>
<dbReference type="EC" id="1.14.14.154" evidence="12"/>
<dbReference type="Gene3D" id="1.10.630.10">
    <property type="entry name" value="Cytochrome P450"/>
    <property type="match status" value="1"/>
</dbReference>
<proteinExistence type="inferred from homology"/>
<evidence type="ECO:0000256" key="25">
    <source>
        <dbReference type="PIRSR" id="PIRSR602403-1"/>
    </source>
</evidence>
<evidence type="ECO:0000256" key="24">
    <source>
        <dbReference type="ARBA" id="ARBA00052625"/>
    </source>
</evidence>
<evidence type="ECO:0000256" key="9">
    <source>
        <dbReference type="ARBA" id="ARBA00023004"/>
    </source>
</evidence>
<comment type="catalytic activity">
    <reaction evidence="23">
        <text>32-hydroxyeburicol + reduced [NADPH--hemoprotein reductase] + O2 = 32-oxoeburicol + oxidized [NADPH--hemoprotein reductase] + 2 H2O + H(+)</text>
        <dbReference type="Rhea" id="RHEA:75431"/>
        <dbReference type="Rhea" id="RHEA-COMP:11964"/>
        <dbReference type="Rhea" id="RHEA-COMP:11965"/>
        <dbReference type="ChEBI" id="CHEBI:15377"/>
        <dbReference type="ChEBI" id="CHEBI:15378"/>
        <dbReference type="ChEBI" id="CHEBI:15379"/>
        <dbReference type="ChEBI" id="CHEBI:57618"/>
        <dbReference type="ChEBI" id="CHEBI:58210"/>
        <dbReference type="ChEBI" id="CHEBI:194328"/>
        <dbReference type="ChEBI" id="CHEBI:194329"/>
    </reaction>
    <physiologicalReaction direction="left-to-right" evidence="23">
        <dbReference type="Rhea" id="RHEA:75432"/>
    </physiologicalReaction>
</comment>
<evidence type="ECO:0000256" key="4">
    <source>
        <dbReference type="ARBA" id="ARBA00022617"/>
    </source>
</evidence>
<dbReference type="Pfam" id="PF00067">
    <property type="entry name" value="p450"/>
    <property type="match status" value="1"/>
</dbReference>
<evidence type="ECO:0000256" key="27">
    <source>
        <dbReference type="SAM" id="MobiDB-lite"/>
    </source>
</evidence>
<dbReference type="InterPro" id="IPR002403">
    <property type="entry name" value="Cyt_P450_E_grp-IV"/>
</dbReference>
<keyword evidence="6 25" id="KW-0479">Metal-binding</keyword>
<comment type="catalytic activity">
    <reaction evidence="13">
        <text>32-hydroxylanosterol + reduced [NADPH--hemoprotein reductase] + O2 = 32-oxolanosterol + oxidized [NADPH--hemoprotein reductase] + 2 H2O + H(+)</text>
        <dbReference type="Rhea" id="RHEA:75107"/>
        <dbReference type="Rhea" id="RHEA-COMP:11964"/>
        <dbReference type="Rhea" id="RHEA-COMP:11965"/>
        <dbReference type="ChEBI" id="CHEBI:15377"/>
        <dbReference type="ChEBI" id="CHEBI:15378"/>
        <dbReference type="ChEBI" id="CHEBI:15379"/>
        <dbReference type="ChEBI" id="CHEBI:57618"/>
        <dbReference type="ChEBI" id="CHEBI:58210"/>
        <dbReference type="ChEBI" id="CHEBI:166681"/>
        <dbReference type="ChEBI" id="CHEBI:166806"/>
    </reaction>
    <physiologicalReaction direction="left-to-right" evidence="13">
        <dbReference type="Rhea" id="RHEA:75108"/>
    </physiologicalReaction>
</comment>
<evidence type="ECO:0000256" key="10">
    <source>
        <dbReference type="ARBA" id="ARBA00023033"/>
    </source>
</evidence>
<dbReference type="PANTHER" id="PTHR24304">
    <property type="entry name" value="CYTOCHROME P450 FAMILY 7"/>
    <property type="match status" value="1"/>
</dbReference>
<dbReference type="PRINTS" id="PR00385">
    <property type="entry name" value="P450"/>
</dbReference>
<dbReference type="GO" id="GO:0005506">
    <property type="term" value="F:iron ion binding"/>
    <property type="evidence" value="ECO:0007669"/>
    <property type="project" value="InterPro"/>
</dbReference>
<evidence type="ECO:0000256" key="2">
    <source>
        <dbReference type="ARBA" id="ARBA00004370"/>
    </source>
</evidence>
<evidence type="ECO:0000256" key="20">
    <source>
        <dbReference type="ARBA" id="ARBA00049450"/>
    </source>
</evidence>
<dbReference type="SUPFAM" id="SSF48264">
    <property type="entry name" value="Cytochrome P450"/>
    <property type="match status" value="1"/>
</dbReference>
<keyword evidence="29" id="KW-0808">Transferase</keyword>
<evidence type="ECO:0000256" key="14">
    <source>
        <dbReference type="ARBA" id="ARBA00047587"/>
    </source>
</evidence>
<protein>
    <recommendedName>
        <fullName evidence="12">sterol 14alpha-demethylase</fullName>
        <ecNumber evidence="12">1.14.14.154</ecNumber>
    </recommendedName>
</protein>
<keyword evidence="30" id="KW-1185">Reference proteome</keyword>
<comment type="catalytic activity">
    <reaction evidence="18">
        <text>a 14alpha-methyl steroid + reduced [NADPH--hemoprotein reductase] + O2 = a 14alpha-hydroxymethyl steroid + oxidized [NADPH--hemoprotein reductase] + H2O + H(+)</text>
        <dbReference type="Rhea" id="RHEA:68060"/>
        <dbReference type="Rhea" id="RHEA-COMP:11964"/>
        <dbReference type="Rhea" id="RHEA-COMP:11965"/>
        <dbReference type="ChEBI" id="CHEBI:15377"/>
        <dbReference type="ChEBI" id="CHEBI:15378"/>
        <dbReference type="ChEBI" id="CHEBI:15379"/>
        <dbReference type="ChEBI" id="CHEBI:57618"/>
        <dbReference type="ChEBI" id="CHEBI:58210"/>
        <dbReference type="ChEBI" id="CHEBI:138029"/>
        <dbReference type="ChEBI" id="CHEBI:176901"/>
    </reaction>
    <physiologicalReaction direction="left-to-right" evidence="18">
        <dbReference type="Rhea" id="RHEA:68061"/>
    </physiologicalReaction>
</comment>
<evidence type="ECO:0000313" key="29">
    <source>
        <dbReference type="EMBL" id="TQB75761.1"/>
    </source>
</evidence>
<feature type="region of interest" description="Disordered" evidence="27">
    <location>
        <begin position="424"/>
        <end position="446"/>
    </location>
</feature>
<dbReference type="CDD" id="cd11042">
    <property type="entry name" value="CYP51-like"/>
    <property type="match status" value="1"/>
</dbReference>
<comment type="subcellular location">
    <subcellularLocation>
        <location evidence="2">Membrane</location>
    </subcellularLocation>
</comment>
<evidence type="ECO:0000256" key="21">
    <source>
        <dbReference type="ARBA" id="ARBA00051540"/>
    </source>
</evidence>
<keyword evidence="10 26" id="KW-0503">Monooxygenase</keyword>
<evidence type="ECO:0000256" key="19">
    <source>
        <dbReference type="ARBA" id="ARBA00049163"/>
    </source>
</evidence>
<feature type="binding site" description="axial binding residue" evidence="25">
    <location>
        <position position="461"/>
    </location>
    <ligand>
        <name>heme</name>
        <dbReference type="ChEBI" id="CHEBI:30413"/>
    </ligand>
    <ligandPart>
        <name>Fe</name>
        <dbReference type="ChEBI" id="CHEBI:18248"/>
    </ligandPart>
</feature>
<dbReference type="InterPro" id="IPR017972">
    <property type="entry name" value="Cyt_P450_CS"/>
</dbReference>
<keyword evidence="29" id="KW-0489">Methyltransferase</keyword>
<dbReference type="PROSITE" id="PS00086">
    <property type="entry name" value="CYTOCHROME_P450"/>
    <property type="match status" value="1"/>
</dbReference>
<dbReference type="GO" id="GO:0008168">
    <property type="term" value="F:methyltransferase activity"/>
    <property type="evidence" value="ECO:0007669"/>
    <property type="project" value="UniProtKB-KW"/>
</dbReference>
<dbReference type="InterPro" id="IPR050529">
    <property type="entry name" value="CYP450_sterol_14alpha_dmase"/>
</dbReference>
<evidence type="ECO:0000256" key="23">
    <source>
        <dbReference type="ARBA" id="ARBA00052067"/>
    </source>
</evidence>
<comment type="catalytic activity">
    <reaction evidence="17">
        <text>32-oxolanosterol + reduced [NADPH--hemoprotein reductase] + O2 = 4,4-dimethyl-5alpha-cholesta-8,14,24-trien-3beta-ol + formate + oxidized [NADPH--hemoprotein reductase] + H2O + 2 H(+)</text>
        <dbReference type="Rhea" id="RHEA:75111"/>
        <dbReference type="Rhea" id="RHEA-COMP:11964"/>
        <dbReference type="Rhea" id="RHEA-COMP:11965"/>
        <dbReference type="ChEBI" id="CHEBI:15377"/>
        <dbReference type="ChEBI" id="CHEBI:15378"/>
        <dbReference type="ChEBI" id="CHEBI:15379"/>
        <dbReference type="ChEBI" id="CHEBI:15740"/>
        <dbReference type="ChEBI" id="CHEBI:17813"/>
        <dbReference type="ChEBI" id="CHEBI:57618"/>
        <dbReference type="ChEBI" id="CHEBI:58210"/>
        <dbReference type="ChEBI" id="CHEBI:166681"/>
    </reaction>
    <physiologicalReaction direction="left-to-right" evidence="17">
        <dbReference type="Rhea" id="RHEA:75112"/>
    </physiologicalReaction>
</comment>
<organism evidence="29 30">
    <name type="scientific">Monascus purpureus</name>
    <name type="common">Red mold</name>
    <name type="synonym">Monascus anka</name>
    <dbReference type="NCBI Taxonomy" id="5098"/>
    <lineage>
        <taxon>Eukaryota</taxon>
        <taxon>Fungi</taxon>
        <taxon>Dikarya</taxon>
        <taxon>Ascomycota</taxon>
        <taxon>Pezizomycotina</taxon>
        <taxon>Eurotiomycetes</taxon>
        <taxon>Eurotiomycetidae</taxon>
        <taxon>Eurotiales</taxon>
        <taxon>Aspergillaceae</taxon>
        <taxon>Monascus</taxon>
    </lineage>
</organism>
<evidence type="ECO:0000256" key="12">
    <source>
        <dbReference type="ARBA" id="ARBA00038974"/>
    </source>
</evidence>
<dbReference type="InterPro" id="IPR036396">
    <property type="entry name" value="Cyt_P450_sf"/>
</dbReference>
<dbReference type="AlphaFoldDB" id="A0A507R3P1"/>
<keyword evidence="7 28" id="KW-1133">Transmembrane helix</keyword>
<comment type="catalytic activity">
    <reaction evidence="22">
        <text>eburicol + reduced [NADPH--hemoprotein reductase] + O2 = 32-hydroxyeburicol + oxidized [NADPH--hemoprotein reductase] + H2O + H(+)</text>
        <dbReference type="Rhea" id="RHEA:75427"/>
        <dbReference type="Rhea" id="RHEA-COMP:11964"/>
        <dbReference type="Rhea" id="RHEA-COMP:11965"/>
        <dbReference type="ChEBI" id="CHEBI:15377"/>
        <dbReference type="ChEBI" id="CHEBI:15378"/>
        <dbReference type="ChEBI" id="CHEBI:15379"/>
        <dbReference type="ChEBI" id="CHEBI:57618"/>
        <dbReference type="ChEBI" id="CHEBI:58210"/>
        <dbReference type="ChEBI" id="CHEBI:70315"/>
        <dbReference type="ChEBI" id="CHEBI:194328"/>
    </reaction>
    <physiologicalReaction direction="left-to-right" evidence="22">
        <dbReference type="Rhea" id="RHEA:75428"/>
    </physiologicalReaction>
</comment>
<evidence type="ECO:0000256" key="5">
    <source>
        <dbReference type="ARBA" id="ARBA00022692"/>
    </source>
</evidence>
<evidence type="ECO:0000313" key="30">
    <source>
        <dbReference type="Proteomes" id="UP000319663"/>
    </source>
</evidence>
<comment type="catalytic activity">
    <reaction evidence="21">
        <text>32-oxoeburicol + reduced [NADPH--hemoprotein reductase] + O2 = 14-demethyleburicol + formate + oxidized [NADPH--hemoprotein reductase] + H2O + 2 H(+)</text>
        <dbReference type="Rhea" id="RHEA:75435"/>
        <dbReference type="Rhea" id="RHEA-COMP:11964"/>
        <dbReference type="Rhea" id="RHEA-COMP:11965"/>
        <dbReference type="ChEBI" id="CHEBI:15377"/>
        <dbReference type="ChEBI" id="CHEBI:15378"/>
        <dbReference type="ChEBI" id="CHEBI:15379"/>
        <dbReference type="ChEBI" id="CHEBI:15740"/>
        <dbReference type="ChEBI" id="CHEBI:57618"/>
        <dbReference type="ChEBI" id="CHEBI:58210"/>
        <dbReference type="ChEBI" id="CHEBI:194329"/>
        <dbReference type="ChEBI" id="CHEBI:194330"/>
    </reaction>
    <physiologicalReaction direction="left-to-right" evidence="21">
        <dbReference type="Rhea" id="RHEA:75436"/>
    </physiologicalReaction>
</comment>
<accession>A0A507R3P1</accession>
<evidence type="ECO:0000256" key="26">
    <source>
        <dbReference type="RuleBase" id="RU000461"/>
    </source>
</evidence>
<dbReference type="PRINTS" id="PR00465">
    <property type="entry name" value="EP450IV"/>
</dbReference>
<keyword evidence="11 28" id="KW-0472">Membrane</keyword>
<evidence type="ECO:0000256" key="3">
    <source>
        <dbReference type="ARBA" id="ARBA00010617"/>
    </source>
</evidence>
<keyword evidence="9 25" id="KW-0408">Iron</keyword>
<dbReference type="GO" id="GO:0016020">
    <property type="term" value="C:membrane"/>
    <property type="evidence" value="ECO:0007669"/>
    <property type="project" value="UniProtKB-SubCell"/>
</dbReference>
<comment type="similarity">
    <text evidence="3 26">Belongs to the cytochrome P450 family.</text>
</comment>
<comment type="catalytic activity">
    <reaction evidence="15">
        <text>lanosterol + 3 reduced [NADPH--hemoprotein reductase] + 3 O2 = 4,4-dimethyl-5alpha-cholesta-8,14,24-trien-3beta-ol + formate + 3 oxidized [NADPH--hemoprotein reductase] + 4 H2O + 4 H(+)</text>
        <dbReference type="Rhea" id="RHEA:25286"/>
        <dbReference type="Rhea" id="RHEA-COMP:11964"/>
        <dbReference type="Rhea" id="RHEA-COMP:11965"/>
        <dbReference type="ChEBI" id="CHEBI:15377"/>
        <dbReference type="ChEBI" id="CHEBI:15378"/>
        <dbReference type="ChEBI" id="CHEBI:15379"/>
        <dbReference type="ChEBI" id="CHEBI:15740"/>
        <dbReference type="ChEBI" id="CHEBI:16521"/>
        <dbReference type="ChEBI" id="CHEBI:17813"/>
        <dbReference type="ChEBI" id="CHEBI:57618"/>
        <dbReference type="ChEBI" id="CHEBI:58210"/>
        <dbReference type="EC" id="1.14.14.154"/>
    </reaction>
    <physiologicalReaction direction="left-to-right" evidence="15">
        <dbReference type="Rhea" id="RHEA:25287"/>
    </physiologicalReaction>
</comment>
<dbReference type="GO" id="GO:0020037">
    <property type="term" value="F:heme binding"/>
    <property type="evidence" value="ECO:0007669"/>
    <property type="project" value="InterPro"/>
</dbReference>
<evidence type="ECO:0000256" key="17">
    <source>
        <dbReference type="ARBA" id="ARBA00048479"/>
    </source>
</evidence>
<keyword evidence="4 25" id="KW-0349">Heme</keyword>
<comment type="catalytic activity">
    <reaction evidence="19">
        <text>lanosterol + reduced [NADPH--hemoprotein reductase] + O2 = 32-hydroxylanosterol + oxidized [NADPH--hemoprotein reductase] + H2O + H(+)</text>
        <dbReference type="Rhea" id="RHEA:75103"/>
        <dbReference type="Rhea" id="RHEA-COMP:11964"/>
        <dbReference type="Rhea" id="RHEA-COMP:11965"/>
        <dbReference type="ChEBI" id="CHEBI:15377"/>
        <dbReference type="ChEBI" id="CHEBI:15378"/>
        <dbReference type="ChEBI" id="CHEBI:15379"/>
        <dbReference type="ChEBI" id="CHEBI:16521"/>
        <dbReference type="ChEBI" id="CHEBI:57618"/>
        <dbReference type="ChEBI" id="CHEBI:58210"/>
        <dbReference type="ChEBI" id="CHEBI:166806"/>
    </reaction>
    <physiologicalReaction direction="left-to-right" evidence="19">
        <dbReference type="Rhea" id="RHEA:75104"/>
    </physiologicalReaction>
</comment>
<evidence type="ECO:0000256" key="22">
    <source>
        <dbReference type="ARBA" id="ARBA00051806"/>
    </source>
</evidence>